<feature type="transmembrane region" description="Helical" evidence="7">
    <location>
        <begin position="274"/>
        <end position="293"/>
    </location>
</feature>
<protein>
    <submittedName>
        <fullName evidence="10">Polysaccharide ABC transporter ATP-binding protein</fullName>
    </submittedName>
</protein>
<dbReference type="SUPFAM" id="SSF161098">
    <property type="entry name" value="MetI-like"/>
    <property type="match status" value="1"/>
</dbReference>
<dbReference type="OrthoDB" id="9785836at2"/>
<feature type="transmembrane region" description="Helical" evidence="7">
    <location>
        <begin position="170"/>
        <end position="199"/>
    </location>
</feature>
<evidence type="ECO:0000256" key="7">
    <source>
        <dbReference type="RuleBase" id="RU363032"/>
    </source>
</evidence>
<evidence type="ECO:0000259" key="9">
    <source>
        <dbReference type="PROSITE" id="PS50928"/>
    </source>
</evidence>
<dbReference type="PROSITE" id="PS50928">
    <property type="entry name" value="ABC_TM1"/>
    <property type="match status" value="1"/>
</dbReference>
<reference evidence="10 11" key="1">
    <citation type="journal article" date="2017" name="Elife">
        <title>Extensive horizontal gene transfer in cheese-associated bacteria.</title>
        <authorList>
            <person name="Bonham K.S."/>
            <person name="Wolfe B.E."/>
            <person name="Dutton R.J."/>
        </authorList>
    </citation>
    <scope>NUCLEOTIDE SEQUENCE [LARGE SCALE GENOMIC DNA]</scope>
    <source>
        <strain evidence="10 11">341_9</strain>
    </source>
</reference>
<name>A0A2A3YNA9_9MICO</name>
<sequence>MGQNWGRSFRGSRGLRSQLPSAALYRSPNVAYGSGAPRKRFATNGVPNVTDPVEAGAGSRPGGNDAPDLAATLSKPERTNPPGTPIPTLRPAAAGRGSTPWGRRFLAAVRHHPWMYAFVLPGLMFFVVFHYIPLLGNVIAFQDYSPYLGVTGSRWVGLENFEALVRDPEVIGAIVNTLIISFLQLVFAFPAPIVLAIFLNSLLSERLKRMIQTVVYLPHFLSWVIVIALWQQVLGGAGSLAQGLQLLGIENLNLMSDPSVFKIMVVAQVVWKDVGWGTIIFFAAISTISAELYESAAVDGAGPWRRIWHVTLPGLVPVTVMLLILQLGNVLTVGFEQLLLQQPAVGADAAQVIDTFVYYRGIAGGDWGVSTAVGMVKGVLGTILVLGANRLAKMLGTDGLF</sequence>
<evidence type="ECO:0000256" key="6">
    <source>
        <dbReference type="ARBA" id="ARBA00023136"/>
    </source>
</evidence>
<comment type="caution">
    <text evidence="10">The sequence shown here is derived from an EMBL/GenBank/DDBJ whole genome shotgun (WGS) entry which is preliminary data.</text>
</comment>
<dbReference type="CDD" id="cd06261">
    <property type="entry name" value="TM_PBP2"/>
    <property type="match status" value="1"/>
</dbReference>
<dbReference type="Gene3D" id="1.10.3720.10">
    <property type="entry name" value="MetI-like"/>
    <property type="match status" value="1"/>
</dbReference>
<accession>A0A2A3YNA9</accession>
<keyword evidence="2 7" id="KW-0813">Transport</keyword>
<feature type="compositionally biased region" description="Low complexity" evidence="8">
    <location>
        <begin position="1"/>
        <end position="17"/>
    </location>
</feature>
<organism evidence="10 11">
    <name type="scientific">Brachybacterium alimentarium</name>
    <dbReference type="NCBI Taxonomy" id="47845"/>
    <lineage>
        <taxon>Bacteria</taxon>
        <taxon>Bacillati</taxon>
        <taxon>Actinomycetota</taxon>
        <taxon>Actinomycetes</taxon>
        <taxon>Micrococcales</taxon>
        <taxon>Dermabacteraceae</taxon>
        <taxon>Brachybacterium</taxon>
    </lineage>
</organism>
<evidence type="ECO:0000256" key="8">
    <source>
        <dbReference type="SAM" id="MobiDB-lite"/>
    </source>
</evidence>
<dbReference type="PANTHER" id="PTHR43227">
    <property type="entry name" value="BLL4140 PROTEIN"/>
    <property type="match status" value="1"/>
</dbReference>
<feature type="transmembrane region" description="Helical" evidence="7">
    <location>
        <begin position="113"/>
        <end position="132"/>
    </location>
</feature>
<keyword evidence="3" id="KW-1003">Cell membrane</keyword>
<evidence type="ECO:0000313" key="11">
    <source>
        <dbReference type="Proteomes" id="UP000218598"/>
    </source>
</evidence>
<evidence type="ECO:0000256" key="1">
    <source>
        <dbReference type="ARBA" id="ARBA00004651"/>
    </source>
</evidence>
<dbReference type="Pfam" id="PF00528">
    <property type="entry name" value="BPD_transp_1"/>
    <property type="match status" value="1"/>
</dbReference>
<dbReference type="EMBL" id="NRGR01000005">
    <property type="protein sequence ID" value="PCC40771.1"/>
    <property type="molecule type" value="Genomic_DNA"/>
</dbReference>
<comment type="similarity">
    <text evidence="7">Belongs to the binding-protein-dependent transport system permease family.</text>
</comment>
<evidence type="ECO:0000313" key="10">
    <source>
        <dbReference type="EMBL" id="PCC40771.1"/>
    </source>
</evidence>
<evidence type="ECO:0000256" key="3">
    <source>
        <dbReference type="ARBA" id="ARBA00022475"/>
    </source>
</evidence>
<evidence type="ECO:0000256" key="2">
    <source>
        <dbReference type="ARBA" id="ARBA00022448"/>
    </source>
</evidence>
<keyword evidence="6 7" id="KW-0472">Membrane</keyword>
<dbReference type="AlphaFoldDB" id="A0A2A3YNA9"/>
<dbReference type="GO" id="GO:0055085">
    <property type="term" value="P:transmembrane transport"/>
    <property type="evidence" value="ECO:0007669"/>
    <property type="project" value="InterPro"/>
</dbReference>
<dbReference type="InterPro" id="IPR000515">
    <property type="entry name" value="MetI-like"/>
</dbReference>
<feature type="region of interest" description="Disordered" evidence="8">
    <location>
        <begin position="28"/>
        <end position="97"/>
    </location>
</feature>
<dbReference type="PANTHER" id="PTHR43227:SF11">
    <property type="entry name" value="BLL4140 PROTEIN"/>
    <property type="match status" value="1"/>
</dbReference>
<feature type="transmembrane region" description="Helical" evidence="7">
    <location>
        <begin position="314"/>
        <end position="335"/>
    </location>
</feature>
<dbReference type="GO" id="GO:0005524">
    <property type="term" value="F:ATP binding"/>
    <property type="evidence" value="ECO:0007669"/>
    <property type="project" value="UniProtKB-KW"/>
</dbReference>
<gene>
    <name evidence="10" type="ORF">CIK66_03135</name>
</gene>
<keyword evidence="5 7" id="KW-1133">Transmembrane helix</keyword>
<keyword evidence="11" id="KW-1185">Reference proteome</keyword>
<comment type="subcellular location">
    <subcellularLocation>
        <location evidence="1 7">Cell membrane</location>
        <topology evidence="1 7">Multi-pass membrane protein</topology>
    </subcellularLocation>
</comment>
<dbReference type="GO" id="GO:0005886">
    <property type="term" value="C:plasma membrane"/>
    <property type="evidence" value="ECO:0007669"/>
    <property type="project" value="UniProtKB-SubCell"/>
</dbReference>
<dbReference type="InterPro" id="IPR050809">
    <property type="entry name" value="UgpAE/MalFG_permease"/>
</dbReference>
<dbReference type="InterPro" id="IPR035906">
    <property type="entry name" value="MetI-like_sf"/>
</dbReference>
<feature type="transmembrane region" description="Helical" evidence="7">
    <location>
        <begin position="211"/>
        <end position="230"/>
    </location>
</feature>
<evidence type="ECO:0000256" key="5">
    <source>
        <dbReference type="ARBA" id="ARBA00022989"/>
    </source>
</evidence>
<dbReference type="Proteomes" id="UP000218598">
    <property type="component" value="Unassembled WGS sequence"/>
</dbReference>
<keyword evidence="10" id="KW-0547">Nucleotide-binding</keyword>
<keyword evidence="4 7" id="KW-0812">Transmembrane</keyword>
<feature type="domain" description="ABC transmembrane type-1" evidence="9">
    <location>
        <begin position="174"/>
        <end position="388"/>
    </location>
</feature>
<proteinExistence type="inferred from homology"/>
<feature type="region of interest" description="Disordered" evidence="8">
    <location>
        <begin position="1"/>
        <end position="20"/>
    </location>
</feature>
<evidence type="ECO:0000256" key="4">
    <source>
        <dbReference type="ARBA" id="ARBA00022692"/>
    </source>
</evidence>
<keyword evidence="10" id="KW-0067">ATP-binding</keyword>
<feature type="transmembrane region" description="Helical" evidence="7">
    <location>
        <begin position="367"/>
        <end position="386"/>
    </location>
</feature>